<reference evidence="7" key="3">
    <citation type="submission" date="2021-05" db="UniProtKB">
        <authorList>
            <consortium name="EnsemblPlants"/>
        </authorList>
    </citation>
    <scope>IDENTIFICATION</scope>
    <source>
        <strain evidence="7">cv. B73</strain>
    </source>
</reference>
<dbReference type="Proteomes" id="UP000007305">
    <property type="component" value="Chromosome 9"/>
</dbReference>
<dbReference type="FunCoup" id="A0A804RAS3">
    <property type="interactions" value="1059"/>
</dbReference>
<dbReference type="GO" id="GO:0043295">
    <property type="term" value="F:glutathione binding"/>
    <property type="evidence" value="ECO:0000318"/>
    <property type="project" value="GO_Central"/>
</dbReference>
<evidence type="ECO:0000313" key="8">
    <source>
        <dbReference type="Proteomes" id="UP000007305"/>
    </source>
</evidence>
<dbReference type="GO" id="GO:0006749">
    <property type="term" value="P:glutathione metabolic process"/>
    <property type="evidence" value="ECO:0000318"/>
    <property type="project" value="GO_Central"/>
</dbReference>
<dbReference type="PANTHER" id="PTHR43900">
    <property type="entry name" value="GLUTATHIONE S-TRANSFERASE RHO"/>
    <property type="match status" value="1"/>
</dbReference>
<evidence type="ECO:0000256" key="1">
    <source>
        <dbReference type="ARBA" id="ARBA00010128"/>
    </source>
</evidence>
<feature type="domain" description="GST C-terminal" evidence="6">
    <location>
        <begin position="123"/>
        <end position="255"/>
    </location>
</feature>
<dbReference type="AlphaFoldDB" id="A0A804RAS3"/>
<dbReference type="InterPro" id="IPR004045">
    <property type="entry name" value="Glutathione_S-Trfase_N"/>
</dbReference>
<evidence type="ECO:0000256" key="3">
    <source>
        <dbReference type="ARBA" id="ARBA00022679"/>
    </source>
</evidence>
<keyword evidence="3" id="KW-0808">Transferase</keyword>
<keyword evidence="9" id="KW-1267">Proteomics identification</keyword>
<dbReference type="InterPro" id="IPR036282">
    <property type="entry name" value="Glutathione-S-Trfase_C_sf"/>
</dbReference>
<dbReference type="InParanoid" id="A0A804RAS3"/>
<organism evidence="7 8">
    <name type="scientific">Zea mays</name>
    <name type="common">Maize</name>
    <dbReference type="NCBI Taxonomy" id="4577"/>
    <lineage>
        <taxon>Eukaryota</taxon>
        <taxon>Viridiplantae</taxon>
        <taxon>Streptophyta</taxon>
        <taxon>Embryophyta</taxon>
        <taxon>Tracheophyta</taxon>
        <taxon>Spermatophyta</taxon>
        <taxon>Magnoliopsida</taxon>
        <taxon>Liliopsida</taxon>
        <taxon>Poales</taxon>
        <taxon>Poaceae</taxon>
        <taxon>PACMAD clade</taxon>
        <taxon>Panicoideae</taxon>
        <taxon>Andropogonodae</taxon>
        <taxon>Andropogoneae</taxon>
        <taxon>Tripsacinae</taxon>
        <taxon>Zea</taxon>
    </lineage>
</organism>
<dbReference type="PANTHER" id="PTHR43900:SF5">
    <property type="entry name" value="GLUTATHIONE TRANSFERASE"/>
    <property type="match status" value="1"/>
</dbReference>
<dbReference type="SUPFAM" id="SSF52833">
    <property type="entry name" value="Thioredoxin-like"/>
    <property type="match status" value="1"/>
</dbReference>
<dbReference type="GO" id="GO:0005737">
    <property type="term" value="C:cytoplasm"/>
    <property type="evidence" value="ECO:0000318"/>
    <property type="project" value="GO_Central"/>
</dbReference>
<dbReference type="InterPro" id="IPR034347">
    <property type="entry name" value="GST_Phi_C"/>
</dbReference>
<dbReference type="PROSITE" id="PS50404">
    <property type="entry name" value="GST_NTER"/>
    <property type="match status" value="1"/>
</dbReference>
<reference evidence="7" key="2">
    <citation type="submission" date="2019-07" db="EMBL/GenBank/DDBJ databases">
        <authorList>
            <person name="Seetharam A."/>
            <person name="Woodhouse M."/>
            <person name="Cannon E."/>
        </authorList>
    </citation>
    <scope>NUCLEOTIDE SEQUENCE [LARGE SCALE GENOMIC DNA]</scope>
    <source>
        <strain evidence="7">cv. B73</strain>
    </source>
</reference>
<dbReference type="Gene3D" id="1.20.1050.10">
    <property type="match status" value="1"/>
</dbReference>
<dbReference type="InterPro" id="IPR010987">
    <property type="entry name" value="Glutathione-S-Trfase_C-like"/>
</dbReference>
<reference evidence="8" key="1">
    <citation type="journal article" date="2009" name="Science">
        <title>The B73 maize genome: complexity, diversity, and dynamics.</title>
        <authorList>
            <person name="Schnable P.S."/>
            <person name="Ware D."/>
            <person name="Fulton R.S."/>
            <person name="Stein J.C."/>
            <person name="Wei F."/>
            <person name="Pasternak S."/>
            <person name="Liang C."/>
            <person name="Zhang J."/>
            <person name="Fulton L."/>
            <person name="Graves T.A."/>
            <person name="Minx P."/>
            <person name="Reily A.D."/>
            <person name="Courtney L."/>
            <person name="Kruchowski S.S."/>
            <person name="Tomlinson C."/>
            <person name="Strong C."/>
            <person name="Delehaunty K."/>
            <person name="Fronick C."/>
            <person name="Courtney B."/>
            <person name="Rock S.M."/>
            <person name="Belter E."/>
            <person name="Du F."/>
            <person name="Kim K."/>
            <person name="Abbott R.M."/>
            <person name="Cotton M."/>
            <person name="Levy A."/>
            <person name="Marchetto P."/>
            <person name="Ochoa K."/>
            <person name="Jackson S.M."/>
            <person name="Gillam B."/>
            <person name="Chen W."/>
            <person name="Yan L."/>
            <person name="Higginbotham J."/>
            <person name="Cardenas M."/>
            <person name="Waligorski J."/>
            <person name="Applebaum E."/>
            <person name="Phelps L."/>
            <person name="Falcone J."/>
            <person name="Kanchi K."/>
            <person name="Thane T."/>
            <person name="Scimone A."/>
            <person name="Thane N."/>
            <person name="Henke J."/>
            <person name="Wang T."/>
            <person name="Ruppert J."/>
            <person name="Shah N."/>
            <person name="Rotter K."/>
            <person name="Hodges J."/>
            <person name="Ingenthron E."/>
            <person name="Cordes M."/>
            <person name="Kohlberg S."/>
            <person name="Sgro J."/>
            <person name="Delgado B."/>
            <person name="Mead K."/>
            <person name="Chinwalla A."/>
            <person name="Leonard S."/>
            <person name="Crouse K."/>
            <person name="Collura K."/>
            <person name="Kudrna D."/>
            <person name="Currie J."/>
            <person name="He R."/>
            <person name="Angelova A."/>
            <person name="Rajasekar S."/>
            <person name="Mueller T."/>
            <person name="Lomeli R."/>
            <person name="Scara G."/>
            <person name="Ko A."/>
            <person name="Delaney K."/>
            <person name="Wissotski M."/>
            <person name="Lopez G."/>
            <person name="Campos D."/>
            <person name="Braidotti M."/>
            <person name="Ashley E."/>
            <person name="Golser W."/>
            <person name="Kim H."/>
            <person name="Lee S."/>
            <person name="Lin J."/>
            <person name="Dujmic Z."/>
            <person name="Kim W."/>
            <person name="Talag J."/>
            <person name="Zuccolo A."/>
            <person name="Fan C."/>
            <person name="Sebastian A."/>
            <person name="Kramer M."/>
            <person name="Spiegel L."/>
            <person name="Nascimento L."/>
            <person name="Zutavern T."/>
            <person name="Miller B."/>
            <person name="Ambroise C."/>
            <person name="Muller S."/>
            <person name="Spooner W."/>
            <person name="Narechania A."/>
            <person name="Ren L."/>
            <person name="Wei S."/>
            <person name="Kumari S."/>
            <person name="Faga B."/>
            <person name="Levy M.J."/>
            <person name="McMahan L."/>
            <person name="Van Buren P."/>
            <person name="Vaughn M.W."/>
            <person name="Ying K."/>
            <person name="Yeh C.-T."/>
            <person name="Emrich S.J."/>
            <person name="Jia Y."/>
            <person name="Kalyanaraman A."/>
            <person name="Hsia A.-P."/>
            <person name="Barbazuk W.B."/>
            <person name="Baucom R.S."/>
            <person name="Brutnell T.P."/>
            <person name="Carpita N.C."/>
            <person name="Chaparro C."/>
            <person name="Chia J.-M."/>
            <person name="Deragon J.-M."/>
            <person name="Estill J.C."/>
            <person name="Fu Y."/>
            <person name="Jeddeloh J.A."/>
            <person name="Han Y."/>
            <person name="Lee H."/>
            <person name="Li P."/>
            <person name="Lisch D.R."/>
            <person name="Liu S."/>
            <person name="Liu Z."/>
            <person name="Nagel D.H."/>
            <person name="McCann M.C."/>
            <person name="SanMiguel P."/>
            <person name="Myers A.M."/>
            <person name="Nettleton D."/>
            <person name="Nguyen J."/>
            <person name="Penning B.W."/>
            <person name="Ponnala L."/>
            <person name="Schneider K.L."/>
            <person name="Schwartz D.C."/>
            <person name="Sharma A."/>
            <person name="Soderlund C."/>
            <person name="Springer N.M."/>
            <person name="Sun Q."/>
            <person name="Wang H."/>
            <person name="Waterman M."/>
            <person name="Westerman R."/>
            <person name="Wolfgruber T.K."/>
            <person name="Yang L."/>
            <person name="Yu Y."/>
            <person name="Zhang L."/>
            <person name="Zhou S."/>
            <person name="Zhu Q."/>
            <person name="Bennetzen J.L."/>
            <person name="Dawe R.K."/>
            <person name="Jiang J."/>
            <person name="Jiang N."/>
            <person name="Presting G.G."/>
            <person name="Wessler S.R."/>
            <person name="Aluru S."/>
            <person name="Martienssen R.A."/>
            <person name="Clifton S.W."/>
            <person name="McCombie W.R."/>
            <person name="Wing R.A."/>
            <person name="Wilson R.K."/>
        </authorList>
    </citation>
    <scope>NUCLEOTIDE SEQUENCE [LARGE SCALE GENOMIC DNA]</scope>
    <source>
        <strain evidence="8">cv. B73</strain>
    </source>
</reference>
<dbReference type="InterPro" id="IPR004046">
    <property type="entry name" value="GST_C"/>
</dbReference>
<dbReference type="Gramene" id="Zm00001eb402630_T001">
    <property type="protein sequence ID" value="Zm00001eb402630_P001"/>
    <property type="gene ID" value="Zm00001eb402630"/>
</dbReference>
<evidence type="ECO:0000256" key="2">
    <source>
        <dbReference type="ARBA" id="ARBA00012452"/>
    </source>
</evidence>
<dbReference type="FunFam" id="1.20.1050.10:FF:000004">
    <property type="entry name" value="Glutathione S-transferase F2"/>
    <property type="match status" value="1"/>
</dbReference>
<dbReference type="EC" id="2.5.1.18" evidence="2"/>
<dbReference type="CDD" id="cd03187">
    <property type="entry name" value="GST_C_Phi"/>
    <property type="match status" value="1"/>
</dbReference>
<comment type="similarity">
    <text evidence="1">Belongs to the GST superfamily. Phi family.</text>
</comment>
<dbReference type="OrthoDB" id="422574at2759"/>
<dbReference type="PROSITE" id="PS50405">
    <property type="entry name" value="GST_CTER"/>
    <property type="match status" value="1"/>
</dbReference>
<accession>A0A804RAS3</accession>
<dbReference type="SFLD" id="SFLDS00019">
    <property type="entry name" value="Glutathione_Transferase_(cytos"/>
    <property type="match status" value="1"/>
</dbReference>
<evidence type="ECO:0000256" key="4">
    <source>
        <dbReference type="ARBA" id="ARBA00047960"/>
    </source>
</evidence>
<dbReference type="SFLD" id="SFLDG00358">
    <property type="entry name" value="Main_(cytGST)"/>
    <property type="match status" value="1"/>
</dbReference>
<dbReference type="SUPFAM" id="SSF47616">
    <property type="entry name" value="GST C-terminal domain-like"/>
    <property type="match status" value="1"/>
</dbReference>
<sequence>MAAGLQVFGQPASTDVARVLTCLFEKNLEFELIRTDTFKKSHKLPEFIKLRDPTGQVTFKHGDKTIVGKNFDKKQLPERTKRELILYKRLKNEMKCMADSRAICRYLCTQFPDDGYKKLYGTGSLERASIEQWLQAEAQSFDAPSSELAFQLAFAPHLKNVRPDEARAAENERKLHGMLGVYDDILSKNEYLAGDDFTLADLSHLPNSHYIVNSSDRGRKLFTARKHVARWYDKISTRDSWRQVIKMQREHPGAFE</sequence>
<name>A0A804RAS3_MAIZE</name>
<evidence type="ECO:0000259" key="6">
    <source>
        <dbReference type="PROSITE" id="PS50405"/>
    </source>
</evidence>
<evidence type="ECO:0000259" key="5">
    <source>
        <dbReference type="PROSITE" id="PS50404"/>
    </source>
</evidence>
<feature type="domain" description="GST N-terminal" evidence="5">
    <location>
        <begin position="3"/>
        <end position="115"/>
    </location>
</feature>
<dbReference type="Gene3D" id="3.40.30.10">
    <property type="entry name" value="Glutaredoxin"/>
    <property type="match status" value="1"/>
</dbReference>
<dbReference type="GO" id="GO:0009636">
    <property type="term" value="P:response to toxic substance"/>
    <property type="evidence" value="ECO:0007669"/>
    <property type="project" value="UniProtKB-ARBA"/>
</dbReference>
<gene>
    <name evidence="7" type="primary">LOC541831</name>
</gene>
<dbReference type="InterPro" id="IPR040079">
    <property type="entry name" value="Glutathione_S-Trfase"/>
</dbReference>
<evidence type="ECO:0007829" key="9">
    <source>
        <dbReference type="PeptideAtlas" id="A0A804RAS3"/>
    </source>
</evidence>
<dbReference type="GO" id="GO:0004364">
    <property type="term" value="F:glutathione transferase activity"/>
    <property type="evidence" value="ECO:0000318"/>
    <property type="project" value="GO_Central"/>
</dbReference>
<evidence type="ECO:0000313" key="7">
    <source>
        <dbReference type="EnsemblPlants" id="Zm00001eb402630_P001"/>
    </source>
</evidence>
<keyword evidence="8" id="KW-1185">Reference proteome</keyword>
<protein>
    <recommendedName>
        <fullName evidence="2">glutathione transferase</fullName>
        <ecNumber evidence="2">2.5.1.18</ecNumber>
    </recommendedName>
</protein>
<dbReference type="EnsemblPlants" id="Zm00001eb402630_T001">
    <property type="protein sequence ID" value="Zm00001eb402630_P001"/>
    <property type="gene ID" value="Zm00001eb402630"/>
</dbReference>
<comment type="catalytic activity">
    <reaction evidence="4">
        <text>RX + glutathione = an S-substituted glutathione + a halide anion + H(+)</text>
        <dbReference type="Rhea" id="RHEA:16437"/>
        <dbReference type="ChEBI" id="CHEBI:15378"/>
        <dbReference type="ChEBI" id="CHEBI:16042"/>
        <dbReference type="ChEBI" id="CHEBI:17792"/>
        <dbReference type="ChEBI" id="CHEBI:57925"/>
        <dbReference type="ChEBI" id="CHEBI:90779"/>
        <dbReference type="EC" id="2.5.1.18"/>
    </reaction>
</comment>
<proteinExistence type="evidence at protein level"/>
<dbReference type="Pfam" id="PF00043">
    <property type="entry name" value="GST_C"/>
    <property type="match status" value="1"/>
</dbReference>
<dbReference type="InterPro" id="IPR036249">
    <property type="entry name" value="Thioredoxin-like_sf"/>
</dbReference>